<keyword evidence="2" id="KW-1185">Reference proteome</keyword>
<name>A0A7G7MS97_9PSEU</name>
<sequence>MIRFYRRRLTRFTPRCPSTPSCSAYALTAVEERGVRRGLVLAARRIRECGASGSAAGRGQ</sequence>
<proteinExistence type="predicted"/>
<reference evidence="1 2" key="1">
    <citation type="submission" date="2020-08" db="EMBL/GenBank/DDBJ databases">
        <authorList>
            <person name="Mo P."/>
        </authorList>
    </citation>
    <scope>NUCLEOTIDE SEQUENCE [LARGE SCALE GENOMIC DNA]</scope>
    <source>
        <strain evidence="1 2">CGMCC 4.1532</strain>
    </source>
</reference>
<protein>
    <submittedName>
        <fullName evidence="1">Membrane protein insertion efficiency factor YidD</fullName>
    </submittedName>
</protein>
<gene>
    <name evidence="1" type="ORF">H6H00_16835</name>
</gene>
<dbReference type="KEGG" id="ppel:H6H00_16835"/>
<evidence type="ECO:0000313" key="1">
    <source>
        <dbReference type="EMBL" id="QNG55658.1"/>
    </source>
</evidence>
<dbReference type="AlphaFoldDB" id="A0A7G7MS97"/>
<dbReference type="Proteomes" id="UP000515728">
    <property type="component" value="Chromosome"/>
</dbReference>
<dbReference type="InterPro" id="IPR002696">
    <property type="entry name" value="Membr_insert_effic_factor_YidD"/>
</dbReference>
<evidence type="ECO:0000313" key="2">
    <source>
        <dbReference type="Proteomes" id="UP000515728"/>
    </source>
</evidence>
<dbReference type="EMBL" id="CP060131">
    <property type="protein sequence ID" value="QNG55658.1"/>
    <property type="molecule type" value="Genomic_DNA"/>
</dbReference>
<dbReference type="NCBIfam" id="TIGR00278">
    <property type="entry name" value="membrane protein insertion efficiency factor YidD"/>
    <property type="match status" value="1"/>
</dbReference>
<organism evidence="1 2">
    <name type="scientific">Pseudonocardia petroleophila</name>
    <dbReference type="NCBI Taxonomy" id="37331"/>
    <lineage>
        <taxon>Bacteria</taxon>
        <taxon>Bacillati</taxon>
        <taxon>Actinomycetota</taxon>
        <taxon>Actinomycetes</taxon>
        <taxon>Pseudonocardiales</taxon>
        <taxon>Pseudonocardiaceae</taxon>
        <taxon>Pseudonocardia</taxon>
    </lineage>
</organism>
<dbReference type="Pfam" id="PF01809">
    <property type="entry name" value="YidD"/>
    <property type="match status" value="1"/>
</dbReference>
<accession>A0A7G7MS97</accession>
<dbReference type="SMART" id="SM01234">
    <property type="entry name" value="Haemolytic"/>
    <property type="match status" value="1"/>
</dbReference>